<accession>A0A0A8Z1X8</accession>
<protein>
    <submittedName>
        <fullName evidence="1">Uncharacterized protein</fullName>
    </submittedName>
</protein>
<name>A0A0A8Z1X8_ARUDO</name>
<reference evidence="1" key="2">
    <citation type="journal article" date="2015" name="Data Brief">
        <title>Shoot transcriptome of the giant reed, Arundo donax.</title>
        <authorList>
            <person name="Barrero R.A."/>
            <person name="Guerrero F.D."/>
            <person name="Moolhuijzen P."/>
            <person name="Goolsby J.A."/>
            <person name="Tidwell J."/>
            <person name="Bellgard S.E."/>
            <person name="Bellgard M.I."/>
        </authorList>
    </citation>
    <scope>NUCLEOTIDE SEQUENCE</scope>
    <source>
        <tissue evidence="1">Shoot tissue taken approximately 20 cm above the soil surface</tissue>
    </source>
</reference>
<dbReference type="EMBL" id="GBRH01266237">
    <property type="protein sequence ID" value="JAD31658.1"/>
    <property type="molecule type" value="Transcribed_RNA"/>
</dbReference>
<reference evidence="1" key="1">
    <citation type="submission" date="2014-09" db="EMBL/GenBank/DDBJ databases">
        <authorList>
            <person name="Magalhaes I.L.F."/>
            <person name="Oliveira U."/>
            <person name="Santos F.R."/>
            <person name="Vidigal T.H.D.A."/>
            <person name="Brescovit A.D."/>
            <person name="Santos A.J."/>
        </authorList>
    </citation>
    <scope>NUCLEOTIDE SEQUENCE</scope>
    <source>
        <tissue evidence="1">Shoot tissue taken approximately 20 cm above the soil surface</tissue>
    </source>
</reference>
<proteinExistence type="predicted"/>
<sequence>MQSHQSPHTSLPVIY</sequence>
<evidence type="ECO:0000313" key="1">
    <source>
        <dbReference type="EMBL" id="JAD31658.1"/>
    </source>
</evidence>
<organism evidence="1">
    <name type="scientific">Arundo donax</name>
    <name type="common">Giant reed</name>
    <name type="synonym">Donax arundinaceus</name>
    <dbReference type="NCBI Taxonomy" id="35708"/>
    <lineage>
        <taxon>Eukaryota</taxon>
        <taxon>Viridiplantae</taxon>
        <taxon>Streptophyta</taxon>
        <taxon>Embryophyta</taxon>
        <taxon>Tracheophyta</taxon>
        <taxon>Spermatophyta</taxon>
        <taxon>Magnoliopsida</taxon>
        <taxon>Liliopsida</taxon>
        <taxon>Poales</taxon>
        <taxon>Poaceae</taxon>
        <taxon>PACMAD clade</taxon>
        <taxon>Arundinoideae</taxon>
        <taxon>Arundineae</taxon>
        <taxon>Arundo</taxon>
    </lineage>
</organism>